<dbReference type="InParanoid" id="A2F2F0"/>
<organism evidence="2 3">
    <name type="scientific">Trichomonas vaginalis (strain ATCC PRA-98 / G3)</name>
    <dbReference type="NCBI Taxonomy" id="412133"/>
    <lineage>
        <taxon>Eukaryota</taxon>
        <taxon>Metamonada</taxon>
        <taxon>Parabasalia</taxon>
        <taxon>Trichomonadida</taxon>
        <taxon>Trichomonadidae</taxon>
        <taxon>Trichomonas</taxon>
    </lineage>
</organism>
<keyword evidence="1" id="KW-0472">Membrane</keyword>
<evidence type="ECO:0000313" key="3">
    <source>
        <dbReference type="Proteomes" id="UP000001542"/>
    </source>
</evidence>
<dbReference type="KEGG" id="tva:4758739"/>
<dbReference type="VEuPathDB" id="TrichDB:TVAG_168470"/>
<gene>
    <name evidence="2" type="ORF">TVAG_168470</name>
</gene>
<keyword evidence="3" id="KW-1185">Reference proteome</keyword>
<proteinExistence type="predicted"/>
<evidence type="ECO:0000313" key="2">
    <source>
        <dbReference type="EMBL" id="EAY00916.1"/>
    </source>
</evidence>
<name>A2F2F0_TRIV3</name>
<sequence>MVNYESNIYFQRLKPVGTSVVLIKCIFASIESSLIGGAISMNTYNFTRLDASECIFDQCIAYSKKIGSELNGGAIFAYSKNGISVNNTCFCRCFSNDGDTIYYASQSLCSLYNNFFDIGEVYKNFLYSGSPAELRSCNISNYINDKTPTFRINFKYTYFNNMKLANFKSSEVGNSYFENCSIASFSVENLYDCKFRNTTITKFSGFSKNNIGDSYLITNITISVPMPDPDLPLVECPFLSFPGEVSNKNSNESLKFVYIQEKLEIKSCNFEKVGLFSDEGSAISILQPSFNFQNSSPTVKISDIHFLRCISDSASGCITVTNNNARVELNGLCSVQCGGLNTKLIDIQTKNGVFFNSSTSLVNIKQDNTTSYAVYNINGRIQRKITSSLINLAQIKGINTTDYIVYLSAFIAFKSEMKFCQESNVESGNMIMYPETSVYDSNFIKLSIKEVFTDSSFFTSGKTVFNNCVFIGCNLADLYKEQIENTVISLVNCRYENPNDINQHFIGQCTIPPSPKNNKSLTVFYATFFPILGIAIIVGIVFIVIIWKRQDKINFRHELHKEVELNFG</sequence>
<keyword evidence="1" id="KW-0812">Transmembrane</keyword>
<reference evidence="2" key="2">
    <citation type="journal article" date="2007" name="Science">
        <title>Draft genome sequence of the sexually transmitted pathogen Trichomonas vaginalis.</title>
        <authorList>
            <person name="Carlton J.M."/>
            <person name="Hirt R.P."/>
            <person name="Silva J.C."/>
            <person name="Delcher A.L."/>
            <person name="Schatz M."/>
            <person name="Zhao Q."/>
            <person name="Wortman J.R."/>
            <person name="Bidwell S.L."/>
            <person name="Alsmark U.C.M."/>
            <person name="Besteiro S."/>
            <person name="Sicheritz-Ponten T."/>
            <person name="Noel C.J."/>
            <person name="Dacks J.B."/>
            <person name="Foster P.G."/>
            <person name="Simillion C."/>
            <person name="Van de Peer Y."/>
            <person name="Miranda-Saavedra D."/>
            <person name="Barton G.J."/>
            <person name="Westrop G.D."/>
            <person name="Mueller S."/>
            <person name="Dessi D."/>
            <person name="Fiori P.L."/>
            <person name="Ren Q."/>
            <person name="Paulsen I."/>
            <person name="Zhang H."/>
            <person name="Bastida-Corcuera F.D."/>
            <person name="Simoes-Barbosa A."/>
            <person name="Brown M.T."/>
            <person name="Hayes R.D."/>
            <person name="Mukherjee M."/>
            <person name="Okumura C.Y."/>
            <person name="Schneider R."/>
            <person name="Smith A.J."/>
            <person name="Vanacova S."/>
            <person name="Villalvazo M."/>
            <person name="Haas B.J."/>
            <person name="Pertea M."/>
            <person name="Feldblyum T.V."/>
            <person name="Utterback T.R."/>
            <person name="Shu C.L."/>
            <person name="Osoegawa K."/>
            <person name="de Jong P.J."/>
            <person name="Hrdy I."/>
            <person name="Horvathova L."/>
            <person name="Zubacova Z."/>
            <person name="Dolezal P."/>
            <person name="Malik S.B."/>
            <person name="Logsdon J.M. Jr."/>
            <person name="Henze K."/>
            <person name="Gupta A."/>
            <person name="Wang C.C."/>
            <person name="Dunne R.L."/>
            <person name="Upcroft J.A."/>
            <person name="Upcroft P."/>
            <person name="White O."/>
            <person name="Salzberg S.L."/>
            <person name="Tang P."/>
            <person name="Chiu C.-H."/>
            <person name="Lee Y.-S."/>
            <person name="Embley T.M."/>
            <person name="Coombs G.H."/>
            <person name="Mottram J.C."/>
            <person name="Tachezy J."/>
            <person name="Fraser-Liggett C.M."/>
            <person name="Johnson P.J."/>
        </authorList>
    </citation>
    <scope>NUCLEOTIDE SEQUENCE [LARGE SCALE GENOMIC DNA]</scope>
    <source>
        <strain evidence="2">G3</strain>
    </source>
</reference>
<evidence type="ECO:0000256" key="1">
    <source>
        <dbReference type="SAM" id="Phobius"/>
    </source>
</evidence>
<reference evidence="2" key="1">
    <citation type="submission" date="2006-10" db="EMBL/GenBank/DDBJ databases">
        <authorList>
            <person name="Amadeo P."/>
            <person name="Zhao Q."/>
            <person name="Wortman J."/>
            <person name="Fraser-Liggett C."/>
            <person name="Carlton J."/>
        </authorList>
    </citation>
    <scope>NUCLEOTIDE SEQUENCE</scope>
    <source>
        <strain evidence="2">G3</strain>
    </source>
</reference>
<dbReference type="Proteomes" id="UP000001542">
    <property type="component" value="Unassembled WGS sequence"/>
</dbReference>
<keyword evidence="1" id="KW-1133">Transmembrane helix</keyword>
<protein>
    <submittedName>
        <fullName evidence="2">Uncharacterized protein</fullName>
    </submittedName>
</protein>
<accession>A2F2F0</accession>
<dbReference type="AlphaFoldDB" id="A2F2F0"/>
<dbReference type="EMBL" id="DS113585">
    <property type="protein sequence ID" value="EAY00916.1"/>
    <property type="molecule type" value="Genomic_DNA"/>
</dbReference>
<dbReference type="RefSeq" id="XP_001313845.1">
    <property type="nucleotide sequence ID" value="XM_001313844.1"/>
</dbReference>
<dbReference type="VEuPathDB" id="TrichDB:TVAGG3_0252990"/>
<feature type="transmembrane region" description="Helical" evidence="1">
    <location>
        <begin position="523"/>
        <end position="547"/>
    </location>
</feature>